<dbReference type="Pfam" id="PF15651">
    <property type="entry name" value="Tox-SGS"/>
    <property type="match status" value="1"/>
</dbReference>
<dbReference type="InterPro" id="IPR028901">
    <property type="entry name" value="Tox-SGS_dom"/>
</dbReference>
<dbReference type="Proteomes" id="UP000820818">
    <property type="component" value="Linkage Group LG4"/>
</dbReference>
<dbReference type="AlphaFoldDB" id="A0AAD5LCX1"/>
<keyword evidence="3" id="KW-1185">Reference proteome</keyword>
<feature type="domain" description="Tox-SGS" evidence="1">
    <location>
        <begin position="444"/>
        <end position="544"/>
    </location>
</feature>
<gene>
    <name evidence="2" type="ORF">GHT06_013935</name>
</gene>
<evidence type="ECO:0000313" key="2">
    <source>
        <dbReference type="EMBL" id="KAI9559928.1"/>
    </source>
</evidence>
<name>A0AAD5LCX1_9CRUS</name>
<proteinExistence type="predicted"/>
<comment type="caution">
    <text evidence="2">The sequence shown here is derived from an EMBL/GenBank/DDBJ whole genome shotgun (WGS) entry which is preliminary data.</text>
</comment>
<evidence type="ECO:0000313" key="3">
    <source>
        <dbReference type="Proteomes" id="UP000820818"/>
    </source>
</evidence>
<sequence length="690" mass="78304">MALANGEKLQFQLVHALDGPGYHLKVESPSSNDAKGVQAYWLTTREKIHINPLGETRFIFTPELQGCSIYVKYNYNNMGINGGKEPTMTVYHHFRKHPNVIYLKDGRFVTERGTAISELEGAIQLFDVNGNVLNLKNGEIAPTENIFRKDDRGDLKLVMEQMVKDNRELQKIENDLAAEYDIAIRYEDYLGLPSNYGLAMQDKSLGVTASTPILFRDTADNQWYFASQKIWYQEWNPPIKPNFENFKIYPELYEQNYVDYRNQAGDRLNFVNLLAQRTFPTRKEFKNYIQSVKADTLGNGKPAPSTWQDRIEKRVDVRDLNVGGKGRSRRSLLMETQNVTYSFKCQRELNDTDLNGTQLSIDPGQYGTSSGCRPRSWINLLSPSAGRQIINSIVSIISLDSILQFLTVPRVPNLAGIEDYKHAINLSSKSHSDKTDHHDVTIGNCFTFSEDAIAVVCYGQDGQTLLFAQSVDSSLSLEHAEDTFQKCRPIEWYGRPSVTCRGEKTTFIHTPYDRTSAAADLLSAVDGWLLMAHAAPGFYREVRKFFSHVKNAWSGSPKVSIPIGKECKESWQKQIQQLDQLVAKCEIHHVKWALPLIEEARQQIESLMDKIQVEKMDDVRAAKTMTERLTALIEDVGELVECDPEDEDQVFYDCHEEGPVAEEPAFNQNNSTESISAGLHHITQDFKISA</sequence>
<organism evidence="2 3">
    <name type="scientific">Daphnia sinensis</name>
    <dbReference type="NCBI Taxonomy" id="1820382"/>
    <lineage>
        <taxon>Eukaryota</taxon>
        <taxon>Metazoa</taxon>
        <taxon>Ecdysozoa</taxon>
        <taxon>Arthropoda</taxon>
        <taxon>Crustacea</taxon>
        <taxon>Branchiopoda</taxon>
        <taxon>Diplostraca</taxon>
        <taxon>Cladocera</taxon>
        <taxon>Anomopoda</taxon>
        <taxon>Daphniidae</taxon>
        <taxon>Daphnia</taxon>
        <taxon>Daphnia similis group</taxon>
    </lineage>
</organism>
<dbReference type="EMBL" id="WJBH02000004">
    <property type="protein sequence ID" value="KAI9559928.1"/>
    <property type="molecule type" value="Genomic_DNA"/>
</dbReference>
<reference evidence="2 3" key="1">
    <citation type="submission" date="2022-05" db="EMBL/GenBank/DDBJ databases">
        <title>A multi-omics perspective on studying reproductive biology in Daphnia sinensis.</title>
        <authorList>
            <person name="Jia J."/>
        </authorList>
    </citation>
    <scope>NUCLEOTIDE SEQUENCE [LARGE SCALE GENOMIC DNA]</scope>
    <source>
        <strain evidence="2 3">WSL</strain>
    </source>
</reference>
<evidence type="ECO:0000259" key="1">
    <source>
        <dbReference type="Pfam" id="PF15651"/>
    </source>
</evidence>
<protein>
    <recommendedName>
        <fullName evidence="1">Tox-SGS domain-containing protein</fullName>
    </recommendedName>
</protein>
<accession>A0AAD5LCX1</accession>